<proteinExistence type="predicted"/>
<evidence type="ECO:0008006" key="5">
    <source>
        <dbReference type="Google" id="ProtNLM"/>
    </source>
</evidence>
<gene>
    <name evidence="3" type="ORF">ICL16_41510</name>
</gene>
<comment type="caution">
    <text evidence="3">The sequence shown here is derived from an EMBL/GenBank/DDBJ whole genome shotgun (WGS) entry which is preliminary data.</text>
</comment>
<evidence type="ECO:0000313" key="4">
    <source>
        <dbReference type="Proteomes" id="UP000629098"/>
    </source>
</evidence>
<dbReference type="AlphaFoldDB" id="A0A8J7BZT0"/>
<dbReference type="GO" id="GO:0005886">
    <property type="term" value="C:plasma membrane"/>
    <property type="evidence" value="ECO:0007669"/>
    <property type="project" value="TreeGrafter"/>
</dbReference>
<feature type="transmembrane region" description="Helical" evidence="2">
    <location>
        <begin position="36"/>
        <end position="57"/>
    </location>
</feature>
<dbReference type="GO" id="GO:0004713">
    <property type="term" value="F:protein tyrosine kinase activity"/>
    <property type="evidence" value="ECO:0007669"/>
    <property type="project" value="TreeGrafter"/>
</dbReference>
<keyword evidence="2" id="KW-0472">Membrane</keyword>
<dbReference type="Proteomes" id="UP000629098">
    <property type="component" value="Unassembled WGS sequence"/>
</dbReference>
<evidence type="ECO:0000313" key="3">
    <source>
        <dbReference type="EMBL" id="MBD2778352.1"/>
    </source>
</evidence>
<keyword evidence="4" id="KW-1185">Reference proteome</keyword>
<feature type="coiled-coil region" evidence="1">
    <location>
        <begin position="365"/>
        <end position="399"/>
    </location>
</feature>
<dbReference type="PANTHER" id="PTHR32309:SF13">
    <property type="entry name" value="FERRIC ENTEROBACTIN TRANSPORT PROTEIN FEPE"/>
    <property type="match status" value="1"/>
</dbReference>
<feature type="transmembrane region" description="Helical" evidence="2">
    <location>
        <begin position="450"/>
        <end position="470"/>
    </location>
</feature>
<keyword evidence="2" id="KW-0812">Transmembrane</keyword>
<reference evidence="3" key="1">
    <citation type="submission" date="2020-09" db="EMBL/GenBank/DDBJ databases">
        <title>Iningainema tapete sp. nov. (Scytonemataceae, Cyanobacteria) from greenhouses in central Florida (USA) produces two types of nodularin with biosynthetic potential for microcystin-LR and anabaenopeptins.</title>
        <authorList>
            <person name="Berthold D.E."/>
            <person name="Lefler F.W."/>
            <person name="Huang I.-S."/>
            <person name="Abdulla H."/>
            <person name="Zimba P.V."/>
            <person name="Laughinghouse H.D. IV."/>
        </authorList>
    </citation>
    <scope>NUCLEOTIDE SEQUENCE</scope>
    <source>
        <strain evidence="3">BLCCT55</strain>
    </source>
</reference>
<dbReference type="EMBL" id="JACXAE010000126">
    <property type="protein sequence ID" value="MBD2778352.1"/>
    <property type="molecule type" value="Genomic_DNA"/>
</dbReference>
<name>A0A8J7BZT0_9CYAN</name>
<organism evidence="3 4">
    <name type="scientific">Iningainema tapete BLCC-T55</name>
    <dbReference type="NCBI Taxonomy" id="2748662"/>
    <lineage>
        <taxon>Bacteria</taxon>
        <taxon>Bacillati</taxon>
        <taxon>Cyanobacteriota</taxon>
        <taxon>Cyanophyceae</taxon>
        <taxon>Nostocales</taxon>
        <taxon>Scytonemataceae</taxon>
        <taxon>Iningainema tapete</taxon>
    </lineage>
</organism>
<accession>A0A8J7BZT0</accession>
<feature type="coiled-coil region" evidence="1">
    <location>
        <begin position="160"/>
        <end position="254"/>
    </location>
</feature>
<dbReference type="InterPro" id="IPR050445">
    <property type="entry name" value="Bact_polysacc_biosynth/exp"/>
</dbReference>
<evidence type="ECO:0000256" key="1">
    <source>
        <dbReference type="SAM" id="Coils"/>
    </source>
</evidence>
<dbReference type="RefSeq" id="WP_190837924.1">
    <property type="nucleotide sequence ID" value="NZ_CAWPPI010000126.1"/>
</dbReference>
<keyword evidence="1" id="KW-0175">Coiled coil</keyword>
<protein>
    <recommendedName>
        <fullName evidence="5">Tyrosine kinase G-rich domain-containing protein</fullName>
    </recommendedName>
</protein>
<dbReference type="PANTHER" id="PTHR32309">
    <property type="entry name" value="TYROSINE-PROTEIN KINASE"/>
    <property type="match status" value="1"/>
</dbReference>
<keyword evidence="2" id="KW-1133">Transmembrane helix</keyword>
<evidence type="ECO:0000256" key="2">
    <source>
        <dbReference type="SAM" id="Phobius"/>
    </source>
</evidence>
<sequence length="492" mass="54467">MNPLPWLKSGNTVKVEKNVEISPAYTRSVKPKQRGYIYLLAIIFSSAAVWAVALVYLKKVQAKYVSGWTITIPGGSAANTSLSLPNIGEASSQNSSAYAVSAFDPRENYKAIVTSDEVLKTAAQSVNIPLEKFGSPRVKIVDNTTLMNFEIQGSTPEEAREKSVALHNALEARLNNLRKEEVAQQNERLEAGIEDLRKKLKISQNRLSQFKLVSGLNSNEQIIKLVTNIEDLRKQRAELVAQEQQQNANQAQISRNLSLSSEQASEAFVLQADPLFQKYQKSYNEAQAKLISLSSKFLPSHPTVITQKTELESAEVALVQRGEALLGKPFNIASINKVNFGNSEESGGATRTQLSEKLVTVQAQQQGIQAQVKELDQQIILLENRLKLLTQRASTLEELKRDVQISETVFSSTIAKLDLTKSTVSTSYPPIQVLSQPSLPDEPIKPKPKLILLGAAVGSLLISSGILMLWRRDTLRHRFREEASSPIIRERA</sequence>